<accession>A0A6I4M7N0</accession>
<reference evidence="1 2" key="1">
    <citation type="submission" date="2019-01" db="EMBL/GenBank/DDBJ databases">
        <title>Sphingorhabdus lacus sp.nov., isolated from an oligotrophic freshwater lake.</title>
        <authorList>
            <person name="Park M."/>
        </authorList>
    </citation>
    <scope>NUCLEOTIDE SEQUENCE [LARGE SCALE GENOMIC DNA]</scope>
    <source>
        <strain evidence="1 2">IMCC26285</strain>
    </source>
</reference>
<sequence>MAIVQYRAYLPERPAYLENLCMRSAKIRLQKKIQVDVLRTQIESSTLATFDLQRWWAKYNIARSQPVLVEKIVTKFIFVPPLLQ</sequence>
<comment type="caution">
    <text evidence="1">The sequence shown here is derived from an EMBL/GenBank/DDBJ whole genome shotgun (WGS) entry which is preliminary data.</text>
</comment>
<dbReference type="EMBL" id="SDWJ01000002">
    <property type="protein sequence ID" value="MVZ98105.1"/>
    <property type="molecule type" value="Genomic_DNA"/>
</dbReference>
<protein>
    <submittedName>
        <fullName evidence="1">Uncharacterized protein</fullName>
    </submittedName>
</protein>
<evidence type="ECO:0000313" key="1">
    <source>
        <dbReference type="EMBL" id="MVZ98105.1"/>
    </source>
</evidence>
<organism evidence="1 2">
    <name type="scientific">Sphingorhabdus profundilacus</name>
    <dbReference type="NCBI Taxonomy" id="2509718"/>
    <lineage>
        <taxon>Bacteria</taxon>
        <taxon>Pseudomonadati</taxon>
        <taxon>Pseudomonadota</taxon>
        <taxon>Alphaproteobacteria</taxon>
        <taxon>Sphingomonadales</taxon>
        <taxon>Sphingomonadaceae</taxon>
        <taxon>Sphingorhabdus</taxon>
    </lineage>
</organism>
<evidence type="ECO:0000313" key="2">
    <source>
        <dbReference type="Proteomes" id="UP000471147"/>
    </source>
</evidence>
<keyword evidence="2" id="KW-1185">Reference proteome</keyword>
<gene>
    <name evidence="1" type="ORF">EUU23_10415</name>
</gene>
<name>A0A6I4M7N0_9SPHN</name>
<dbReference type="AlphaFoldDB" id="A0A6I4M7N0"/>
<proteinExistence type="predicted"/>
<dbReference type="Proteomes" id="UP000471147">
    <property type="component" value="Unassembled WGS sequence"/>
</dbReference>